<evidence type="ECO:0000313" key="2">
    <source>
        <dbReference type="EMBL" id="GGD58771.1"/>
    </source>
</evidence>
<accession>A0A917DR16</accession>
<dbReference type="InterPro" id="IPR002925">
    <property type="entry name" value="Dienelactn_hydro"/>
</dbReference>
<keyword evidence="3" id="KW-1185">Reference proteome</keyword>
<evidence type="ECO:0000313" key="3">
    <source>
        <dbReference type="Proteomes" id="UP000612349"/>
    </source>
</evidence>
<dbReference type="RefSeq" id="WP_066772987.1">
    <property type="nucleotide sequence ID" value="NZ_BMIP01000001.1"/>
</dbReference>
<dbReference type="Pfam" id="PF01738">
    <property type="entry name" value="DLH"/>
    <property type="match status" value="1"/>
</dbReference>
<dbReference type="GO" id="GO:0016787">
    <property type="term" value="F:hydrolase activity"/>
    <property type="evidence" value="ECO:0007669"/>
    <property type="project" value="UniProtKB-KW"/>
</dbReference>
<proteinExistence type="predicted"/>
<evidence type="ECO:0000259" key="1">
    <source>
        <dbReference type="Pfam" id="PF01738"/>
    </source>
</evidence>
<dbReference type="InterPro" id="IPR029058">
    <property type="entry name" value="AB_hydrolase_fold"/>
</dbReference>
<name>A0A917DR16_9SPHN</name>
<dbReference type="PANTHER" id="PTHR46623">
    <property type="entry name" value="CARBOXYMETHYLENEBUTENOLIDASE-RELATED"/>
    <property type="match status" value="1"/>
</dbReference>
<dbReference type="SUPFAM" id="SSF53474">
    <property type="entry name" value="alpha/beta-Hydrolases"/>
    <property type="match status" value="1"/>
</dbReference>
<dbReference type="PANTHER" id="PTHR46623:SF10">
    <property type="entry name" value="CARBOXYMETHYLENEBUTENOLIDASE HOMOLOG"/>
    <property type="match status" value="1"/>
</dbReference>
<reference evidence="2" key="2">
    <citation type="submission" date="2020-09" db="EMBL/GenBank/DDBJ databases">
        <authorList>
            <person name="Sun Q."/>
            <person name="Zhou Y."/>
        </authorList>
    </citation>
    <scope>NUCLEOTIDE SEQUENCE</scope>
    <source>
        <strain evidence="2">CGMCC 1.15360</strain>
    </source>
</reference>
<dbReference type="InterPro" id="IPR051049">
    <property type="entry name" value="Dienelactone_hydrolase-like"/>
</dbReference>
<feature type="domain" description="Dienelactone hydrolase" evidence="1">
    <location>
        <begin position="70"/>
        <end position="294"/>
    </location>
</feature>
<dbReference type="Proteomes" id="UP000612349">
    <property type="component" value="Unassembled WGS sequence"/>
</dbReference>
<organism evidence="2 3">
    <name type="scientific">Croceicoccus mobilis</name>
    <dbReference type="NCBI Taxonomy" id="1703339"/>
    <lineage>
        <taxon>Bacteria</taxon>
        <taxon>Pseudomonadati</taxon>
        <taxon>Pseudomonadota</taxon>
        <taxon>Alphaproteobacteria</taxon>
        <taxon>Sphingomonadales</taxon>
        <taxon>Erythrobacteraceae</taxon>
        <taxon>Croceicoccus</taxon>
    </lineage>
</organism>
<comment type="caution">
    <text evidence="2">The sequence shown here is derived from an EMBL/GenBank/DDBJ whole genome shotgun (WGS) entry which is preliminary data.</text>
</comment>
<dbReference type="OrthoDB" id="9787933at2"/>
<gene>
    <name evidence="2" type="ORF">GCM10010990_05040</name>
</gene>
<sequence length="296" mass="31302">MCDETQLANMRGELSRSGRMNRRSFGAIGTAAVLAGCTPAQEASSEESAMDASGVMVTPVSIPTDAGTADGFFYHPAEGAHAAIIEWPDIAGVRPATRTMAERLAGEGYAVLHMNPYYRDVSGTQFEDFAGFAESGGFQTVGPWREKLTPDAVMADAKAFVAWLDEQGAVDTAKGIGANGHCMTGSWSFYAAHAVPDRVKAASSMHGGGLVTDGPQSPHKLMEPGTAYLVAIAKDDDEKDPEAKTVLKDTAAEKGVDAEVEVYDGNHGWTVIDSPKYAEAAAEKAWARMMALFSSL</sequence>
<dbReference type="EMBL" id="BMIP01000001">
    <property type="protein sequence ID" value="GGD58771.1"/>
    <property type="molecule type" value="Genomic_DNA"/>
</dbReference>
<protein>
    <submittedName>
        <fullName evidence="2">Hydrolase</fullName>
    </submittedName>
</protein>
<reference evidence="2" key="1">
    <citation type="journal article" date="2014" name="Int. J. Syst. Evol. Microbiol.">
        <title>Complete genome sequence of Corynebacterium casei LMG S-19264T (=DSM 44701T), isolated from a smear-ripened cheese.</title>
        <authorList>
            <consortium name="US DOE Joint Genome Institute (JGI-PGF)"/>
            <person name="Walter F."/>
            <person name="Albersmeier A."/>
            <person name="Kalinowski J."/>
            <person name="Ruckert C."/>
        </authorList>
    </citation>
    <scope>NUCLEOTIDE SEQUENCE</scope>
    <source>
        <strain evidence="2">CGMCC 1.15360</strain>
    </source>
</reference>
<keyword evidence="2" id="KW-0378">Hydrolase</keyword>
<dbReference type="AlphaFoldDB" id="A0A917DR16"/>
<dbReference type="Gene3D" id="3.40.50.1820">
    <property type="entry name" value="alpha/beta hydrolase"/>
    <property type="match status" value="1"/>
</dbReference>